<dbReference type="Pfam" id="PF03279">
    <property type="entry name" value="Lip_A_acyltrans"/>
    <property type="match status" value="1"/>
</dbReference>
<dbReference type="Proteomes" id="UP000286947">
    <property type="component" value="Unassembled WGS sequence"/>
</dbReference>
<protein>
    <submittedName>
        <fullName evidence="7">Lipid A biosynthesis lauroyltransferase</fullName>
        <ecNumber evidence="7">2.3.1.241</ecNumber>
    </submittedName>
</protein>
<evidence type="ECO:0000256" key="5">
    <source>
        <dbReference type="ARBA" id="ARBA00023136"/>
    </source>
</evidence>
<dbReference type="EC" id="2.3.1.241" evidence="7"/>
<comment type="subcellular location">
    <subcellularLocation>
        <location evidence="1">Cell inner membrane</location>
    </subcellularLocation>
</comment>
<dbReference type="GO" id="GO:0009247">
    <property type="term" value="P:glycolipid biosynthetic process"/>
    <property type="evidence" value="ECO:0007669"/>
    <property type="project" value="UniProtKB-ARBA"/>
</dbReference>
<proteinExistence type="predicted"/>
<dbReference type="PANTHER" id="PTHR30606">
    <property type="entry name" value="LIPID A BIOSYNTHESIS LAUROYL ACYLTRANSFERASE"/>
    <property type="match status" value="1"/>
</dbReference>
<evidence type="ECO:0000256" key="4">
    <source>
        <dbReference type="ARBA" id="ARBA00022679"/>
    </source>
</evidence>
<sequence length="302" mass="34535">MYLGTRLLLWLLWLLHWLPLCILAPIGQGLGKLLYRLAGSRRRIALRNIELCFPELSFAEQDKIVRQHFEWLARSALERGILFYASPARLRRLIQVEGNPRYADEHPDQPVMWLVPHFVGLDIAAVTTQLNQERHAASIYQAQSNPIMDKAVRKARLRLGKAVIFTRQQGLIPVMRAIRREGMAFFNLPDQDFGMQDAEFVPFFGIPAATLTAPSRIAQTLNMKIVPIIAEMLPGGKGYKVHYHAPLEGVPTADAYTDTLRINQFIEQQIHLNPSQYLWVHRRFKTRPPGEPSLYENKTPAA</sequence>
<dbReference type="CDD" id="cd07984">
    <property type="entry name" value="LPLAT_LABLAT-like"/>
    <property type="match status" value="1"/>
</dbReference>
<reference evidence="7 8" key="1">
    <citation type="submission" date="2018-01" db="EMBL/GenBank/DDBJ databases">
        <title>Saezia sanguinis gen. nov., sp. nov., in the order Burkholderiales isolated from human blood.</title>
        <authorList>
            <person name="Medina-Pascual M.J."/>
            <person name="Valdezate S."/>
            <person name="Monzon S."/>
            <person name="Cuesta I."/>
            <person name="Carrasco G."/>
            <person name="Villalon P."/>
            <person name="Saez-Nieto J.A."/>
        </authorList>
    </citation>
    <scope>NUCLEOTIDE SEQUENCE [LARGE SCALE GENOMIC DNA]</scope>
    <source>
        <strain evidence="7 8">CNM695-12</strain>
    </source>
</reference>
<evidence type="ECO:0000256" key="1">
    <source>
        <dbReference type="ARBA" id="ARBA00004533"/>
    </source>
</evidence>
<evidence type="ECO:0000313" key="7">
    <source>
        <dbReference type="EMBL" id="RUS66936.1"/>
    </source>
</evidence>
<dbReference type="RefSeq" id="WP_126978609.1">
    <property type="nucleotide sequence ID" value="NZ_PQSP01000002.1"/>
</dbReference>
<dbReference type="PANTHER" id="PTHR30606:SF9">
    <property type="entry name" value="LIPID A BIOSYNTHESIS LAUROYLTRANSFERASE"/>
    <property type="match status" value="1"/>
</dbReference>
<keyword evidence="3" id="KW-0997">Cell inner membrane</keyword>
<keyword evidence="8" id="KW-1185">Reference proteome</keyword>
<keyword evidence="2" id="KW-1003">Cell membrane</keyword>
<organism evidence="7 8">
    <name type="scientific">Saezia sanguinis</name>
    <dbReference type="NCBI Taxonomy" id="1965230"/>
    <lineage>
        <taxon>Bacteria</taxon>
        <taxon>Pseudomonadati</taxon>
        <taxon>Pseudomonadota</taxon>
        <taxon>Betaproteobacteria</taxon>
        <taxon>Burkholderiales</taxon>
        <taxon>Saeziaceae</taxon>
        <taxon>Saezia</taxon>
    </lineage>
</organism>
<name>A0A433SE18_9BURK</name>
<evidence type="ECO:0000256" key="2">
    <source>
        <dbReference type="ARBA" id="ARBA00022475"/>
    </source>
</evidence>
<dbReference type="AlphaFoldDB" id="A0A433SE18"/>
<dbReference type="OrthoDB" id="9803456at2"/>
<keyword evidence="6 7" id="KW-0012">Acyltransferase</keyword>
<dbReference type="GO" id="GO:0005886">
    <property type="term" value="C:plasma membrane"/>
    <property type="evidence" value="ECO:0007669"/>
    <property type="project" value="UniProtKB-SubCell"/>
</dbReference>
<dbReference type="PIRSF" id="PIRSF026649">
    <property type="entry name" value="MsbB"/>
    <property type="match status" value="1"/>
</dbReference>
<dbReference type="InterPro" id="IPR004960">
    <property type="entry name" value="LipA_acyltrans"/>
</dbReference>
<comment type="caution">
    <text evidence="7">The sequence shown here is derived from an EMBL/GenBank/DDBJ whole genome shotgun (WGS) entry which is preliminary data.</text>
</comment>
<dbReference type="GO" id="GO:0008913">
    <property type="term" value="F:Kdo2-lipid IVA acyltransferase activity"/>
    <property type="evidence" value="ECO:0007669"/>
    <property type="project" value="UniProtKB-EC"/>
</dbReference>
<keyword evidence="5" id="KW-0472">Membrane</keyword>
<accession>A0A433SE18</accession>
<evidence type="ECO:0000256" key="3">
    <source>
        <dbReference type="ARBA" id="ARBA00022519"/>
    </source>
</evidence>
<evidence type="ECO:0000313" key="8">
    <source>
        <dbReference type="Proteomes" id="UP000286947"/>
    </source>
</evidence>
<gene>
    <name evidence="7" type="primary">lpxL</name>
    <name evidence="7" type="ORF">CUZ56_00873</name>
</gene>
<evidence type="ECO:0000256" key="6">
    <source>
        <dbReference type="ARBA" id="ARBA00023315"/>
    </source>
</evidence>
<keyword evidence="4 7" id="KW-0808">Transferase</keyword>
<dbReference type="EMBL" id="PQSP01000002">
    <property type="protein sequence ID" value="RUS66936.1"/>
    <property type="molecule type" value="Genomic_DNA"/>
</dbReference>